<organism evidence="2 3">
    <name type="scientific">Vanilla planifolia</name>
    <name type="common">Vanilla</name>
    <dbReference type="NCBI Taxonomy" id="51239"/>
    <lineage>
        <taxon>Eukaryota</taxon>
        <taxon>Viridiplantae</taxon>
        <taxon>Streptophyta</taxon>
        <taxon>Embryophyta</taxon>
        <taxon>Tracheophyta</taxon>
        <taxon>Spermatophyta</taxon>
        <taxon>Magnoliopsida</taxon>
        <taxon>Liliopsida</taxon>
        <taxon>Asparagales</taxon>
        <taxon>Orchidaceae</taxon>
        <taxon>Vanilloideae</taxon>
        <taxon>Vanilleae</taxon>
        <taxon>Vanilla</taxon>
    </lineage>
</organism>
<accession>A0A835RJW3</accession>
<feature type="region of interest" description="Disordered" evidence="1">
    <location>
        <begin position="27"/>
        <end position="107"/>
    </location>
</feature>
<feature type="region of interest" description="Disordered" evidence="1">
    <location>
        <begin position="129"/>
        <end position="154"/>
    </location>
</feature>
<evidence type="ECO:0000313" key="3">
    <source>
        <dbReference type="Proteomes" id="UP000639772"/>
    </source>
</evidence>
<sequence length="154" mass="17602">MEPRRQSKNGFSYSNLFNLEALMDYQLSRPDDDAENYGTSSQDESHSSQGQVNMLERSNGVVRDKNSNTKRKQNKNAFDPEDGLNSFTRKETELYDEDGESGTVISDEQYRSMLSEHVQKYRRLKLKDSSSRLASAQVAVPIPRRNQGLKGEIM</sequence>
<gene>
    <name evidence="2" type="ORF">HPP92_006433</name>
</gene>
<evidence type="ECO:0000313" key="2">
    <source>
        <dbReference type="EMBL" id="KAG0489570.1"/>
    </source>
</evidence>
<protein>
    <submittedName>
        <fullName evidence="2">Uncharacterized protein</fullName>
    </submittedName>
</protein>
<evidence type="ECO:0000256" key="1">
    <source>
        <dbReference type="SAM" id="MobiDB-lite"/>
    </source>
</evidence>
<dbReference type="Proteomes" id="UP000639772">
    <property type="component" value="Chromosome 3"/>
</dbReference>
<comment type="caution">
    <text evidence="2">The sequence shown here is derived from an EMBL/GenBank/DDBJ whole genome shotgun (WGS) entry which is preliminary data.</text>
</comment>
<feature type="compositionally biased region" description="Polar residues" evidence="1">
    <location>
        <begin position="37"/>
        <end position="52"/>
    </location>
</feature>
<name>A0A835RJW3_VANPL</name>
<dbReference type="AlphaFoldDB" id="A0A835RJW3"/>
<proteinExistence type="predicted"/>
<reference evidence="2 3" key="1">
    <citation type="journal article" date="2020" name="Nat. Food">
        <title>A phased Vanilla planifolia genome enables genetic improvement of flavour and production.</title>
        <authorList>
            <person name="Hasing T."/>
            <person name="Tang H."/>
            <person name="Brym M."/>
            <person name="Khazi F."/>
            <person name="Huang T."/>
            <person name="Chambers A.H."/>
        </authorList>
    </citation>
    <scope>NUCLEOTIDE SEQUENCE [LARGE SCALE GENOMIC DNA]</scope>
    <source>
        <tissue evidence="2">Leaf</tissue>
    </source>
</reference>
<dbReference type="OrthoDB" id="448448at2759"/>
<dbReference type="EMBL" id="JADCNM010000003">
    <property type="protein sequence ID" value="KAG0489570.1"/>
    <property type="molecule type" value="Genomic_DNA"/>
</dbReference>